<evidence type="ECO:0000313" key="7">
    <source>
        <dbReference type="Proteomes" id="UP000751190"/>
    </source>
</evidence>
<dbReference type="SUPFAM" id="SSF53474">
    <property type="entry name" value="alpha/beta-Hydrolases"/>
    <property type="match status" value="1"/>
</dbReference>
<evidence type="ECO:0000313" key="6">
    <source>
        <dbReference type="EMBL" id="KAG8466100.1"/>
    </source>
</evidence>
<dbReference type="Gene3D" id="3.40.50.1820">
    <property type="entry name" value="alpha/beta hydrolase"/>
    <property type="match status" value="1"/>
</dbReference>
<dbReference type="CDD" id="cd01428">
    <property type="entry name" value="ADK"/>
    <property type="match status" value="1"/>
</dbReference>
<dbReference type="PRINTS" id="PR00094">
    <property type="entry name" value="ADENYLTKNASE"/>
</dbReference>
<evidence type="ECO:0000256" key="4">
    <source>
        <dbReference type="RuleBase" id="RU003330"/>
    </source>
</evidence>
<dbReference type="EMBL" id="JAGTXO010000009">
    <property type="protein sequence ID" value="KAG8466100.1"/>
    <property type="molecule type" value="Genomic_DNA"/>
</dbReference>
<dbReference type="GO" id="GO:0005524">
    <property type="term" value="F:ATP binding"/>
    <property type="evidence" value="ECO:0007669"/>
    <property type="project" value="InterPro"/>
</dbReference>
<comment type="similarity">
    <text evidence="4">Belongs to the adenylate kinase family.</text>
</comment>
<dbReference type="Gene3D" id="3.40.50.300">
    <property type="entry name" value="P-loop containing nucleotide triphosphate hydrolases"/>
    <property type="match status" value="1"/>
</dbReference>
<dbReference type="InterPro" id="IPR033690">
    <property type="entry name" value="Adenylat_kinase_CS"/>
</dbReference>
<keyword evidence="7" id="KW-1185">Reference proteome</keyword>
<reference evidence="6" key="1">
    <citation type="submission" date="2021-05" db="EMBL/GenBank/DDBJ databases">
        <title>The genome of the haptophyte Pavlova lutheri (Diacronema luteri, Pavlovales) - a model for lipid biosynthesis in eukaryotic algae.</title>
        <authorList>
            <person name="Hulatt C.J."/>
            <person name="Posewitz M.C."/>
        </authorList>
    </citation>
    <scope>NUCLEOTIDE SEQUENCE</scope>
    <source>
        <strain evidence="6">NIVA-4/92</strain>
    </source>
</reference>
<comment type="caution">
    <text evidence="6">The sequence shown here is derived from an EMBL/GenBank/DDBJ whole genome shotgun (WGS) entry which is preliminary data.</text>
</comment>
<dbReference type="InterPro" id="IPR027417">
    <property type="entry name" value="P-loop_NTPase"/>
</dbReference>
<dbReference type="InterPro" id="IPR029058">
    <property type="entry name" value="AB_hydrolase_fold"/>
</dbReference>
<dbReference type="NCBIfam" id="TIGR01351">
    <property type="entry name" value="adk"/>
    <property type="match status" value="1"/>
</dbReference>
<dbReference type="PROSITE" id="PS00113">
    <property type="entry name" value="ADENYLATE_KINASE"/>
    <property type="match status" value="1"/>
</dbReference>
<dbReference type="GO" id="GO:0004017">
    <property type="term" value="F:AMP kinase activity"/>
    <property type="evidence" value="ECO:0007669"/>
    <property type="project" value="InterPro"/>
</dbReference>
<name>A0A8J6CDP9_DIALT</name>
<dbReference type="InterPro" id="IPR000850">
    <property type="entry name" value="Adenylat/UMP-CMP_kin"/>
</dbReference>
<keyword evidence="2" id="KW-0547">Nucleotide-binding</keyword>
<protein>
    <recommendedName>
        <fullName evidence="5">AB hydrolase-1 domain-containing protein</fullName>
    </recommendedName>
</protein>
<gene>
    <name evidence="6" type="ORF">KFE25_005670</name>
</gene>
<sequence length="556" mass="56468">MMRLIISGAPASGKGTQCERIVEEFHVVHLSTGDMLREAVASGSTLGAAAKGAMAAGGLVPDALVCGIVLERLAQPDCAARGWLLDGFPRSRAQADALLAAGAAPDAFVLLHVPSSELVGRVVGRRLDPETGKIYHVTSKPPPADVAARVVQRADDTPETVQKRLAAYGANLVAVLGAFGASVDGASGALAGGAQGVVAAVDGARAPALVYADVRAAIVARVWATRAAERAPDGTRFTMLAPPMHHPRPPAGGANAPPVVVLVHGLGHYSAHMSATLRALTAGRAHVRALSYDLLGRGHTPLPVPHSGGGALDGAAHVAQLRALLVGLGLGGAPVVLVGHSLGGAVAALYAEAHGGRGGAPLPRAPGGEARGGGEHVVGVALLAPAGLMDATPLVALRIALALAPHAVGRRLRAGHAAAQASAFAEPASDAAVGALRECALQAECAPRYFDAYVGCLRAFPFYGLARTARALGAARGLPVLLLWGERDRTVPLEPCRRRWLHALREGGGACELSSEVVAGAGHALQLEAPDRVHAVLVGWIAERALPHARTGGYAC</sequence>
<evidence type="ECO:0000256" key="3">
    <source>
        <dbReference type="ARBA" id="ARBA00022777"/>
    </source>
</evidence>
<keyword evidence="3 4" id="KW-0418">Kinase</keyword>
<dbReference type="OrthoDB" id="439792at2759"/>
<dbReference type="AlphaFoldDB" id="A0A8J6CDP9"/>
<dbReference type="InterPro" id="IPR000073">
    <property type="entry name" value="AB_hydrolase_1"/>
</dbReference>
<keyword evidence="1 4" id="KW-0808">Transferase</keyword>
<feature type="domain" description="AB hydrolase-1" evidence="5">
    <location>
        <begin position="260"/>
        <end position="535"/>
    </location>
</feature>
<dbReference type="HAMAP" id="MF_00235">
    <property type="entry name" value="Adenylate_kinase_Adk"/>
    <property type="match status" value="1"/>
</dbReference>
<dbReference type="Proteomes" id="UP000751190">
    <property type="component" value="Unassembled WGS sequence"/>
</dbReference>
<dbReference type="Pfam" id="PF12697">
    <property type="entry name" value="Abhydrolase_6"/>
    <property type="match status" value="1"/>
</dbReference>
<accession>A0A8J6CDP9</accession>
<dbReference type="InterPro" id="IPR006259">
    <property type="entry name" value="Adenyl_kin_sub"/>
</dbReference>
<dbReference type="SUPFAM" id="SSF52540">
    <property type="entry name" value="P-loop containing nucleoside triphosphate hydrolases"/>
    <property type="match status" value="1"/>
</dbReference>
<evidence type="ECO:0000259" key="5">
    <source>
        <dbReference type="Pfam" id="PF12697"/>
    </source>
</evidence>
<evidence type="ECO:0000256" key="1">
    <source>
        <dbReference type="ARBA" id="ARBA00022679"/>
    </source>
</evidence>
<dbReference type="PANTHER" id="PTHR23359">
    <property type="entry name" value="NUCLEOTIDE KINASE"/>
    <property type="match status" value="1"/>
</dbReference>
<evidence type="ECO:0000256" key="2">
    <source>
        <dbReference type="ARBA" id="ARBA00022741"/>
    </source>
</evidence>
<organism evidence="6 7">
    <name type="scientific">Diacronema lutheri</name>
    <name type="common">Unicellular marine alga</name>
    <name type="synonym">Monochrysis lutheri</name>
    <dbReference type="NCBI Taxonomy" id="2081491"/>
    <lineage>
        <taxon>Eukaryota</taxon>
        <taxon>Haptista</taxon>
        <taxon>Haptophyta</taxon>
        <taxon>Pavlovophyceae</taxon>
        <taxon>Pavlovales</taxon>
        <taxon>Pavlovaceae</taxon>
        <taxon>Diacronema</taxon>
    </lineage>
</organism>
<dbReference type="Pfam" id="PF00406">
    <property type="entry name" value="ADK"/>
    <property type="match status" value="1"/>
</dbReference>
<proteinExistence type="inferred from homology"/>